<dbReference type="AlphaFoldDB" id="A0A5R9Q7Y8"/>
<evidence type="ECO:0000313" key="2">
    <source>
        <dbReference type="Proteomes" id="UP000309186"/>
    </source>
</evidence>
<reference evidence="1 2" key="1">
    <citation type="submission" date="2018-01" db="EMBL/GenBank/DDBJ databases">
        <title>Co-occurrence of chitin degradation, pigmentation and bioactivity in marine Pseudoalteromonas.</title>
        <authorList>
            <person name="Paulsen S."/>
            <person name="Gram L."/>
            <person name="Machado H."/>
        </authorList>
    </citation>
    <scope>NUCLEOTIDE SEQUENCE [LARGE SCALE GENOMIC DNA]</scope>
    <source>
        <strain evidence="1 2">S3663</strain>
    </source>
</reference>
<dbReference type="RefSeq" id="WP_138478257.1">
    <property type="nucleotide sequence ID" value="NZ_PPSW01000005.1"/>
</dbReference>
<dbReference type="Proteomes" id="UP000309186">
    <property type="component" value="Unassembled WGS sequence"/>
</dbReference>
<accession>A0A5R9Q7Y8</accession>
<proteinExistence type="predicted"/>
<name>A0A5R9Q7Y8_9GAMM</name>
<dbReference type="OrthoDB" id="9793805at2"/>
<organism evidence="1 2">
    <name type="scientific">Pseudoalteromonas phenolica</name>
    <dbReference type="NCBI Taxonomy" id="161398"/>
    <lineage>
        <taxon>Bacteria</taxon>
        <taxon>Pseudomonadati</taxon>
        <taxon>Pseudomonadota</taxon>
        <taxon>Gammaproteobacteria</taxon>
        <taxon>Alteromonadales</taxon>
        <taxon>Pseudoalteromonadaceae</taxon>
        <taxon>Pseudoalteromonas</taxon>
    </lineage>
</organism>
<dbReference type="Pfam" id="PF13528">
    <property type="entry name" value="Glyco_trans_1_3"/>
    <property type="match status" value="1"/>
</dbReference>
<evidence type="ECO:0000313" key="1">
    <source>
        <dbReference type="EMBL" id="TLX48656.1"/>
    </source>
</evidence>
<evidence type="ECO:0008006" key="3">
    <source>
        <dbReference type="Google" id="ProtNLM"/>
    </source>
</evidence>
<sequence>MNSLKVLYAAKIIDLAQLQQTLLLIQCFKAHQVNTDVILSGNSLSNPMSKQIIAEIEALKVGSCLVRHKSNRFTKTFRQKVSDIFTHRAYFKVANYDLVITDNESIVAWSAKLSGIPVLALGHHVAINHHQLPFEGANLTRIWQQWLVPADYRVGFHWIPFAKNILPPIVPSYHTTCIKNKVVVYLPSEKLEAIQVLLASFPNTEFYCFHPAAEVKSVGNIHYRPDDHEQLLHDMKSCKGVIAHAQFEVINAALNMGKSLLIKPLEQELTQVIDASLLIKLGWAKQMHYLNANAVEDFLDTVPKKSVDFSADPCALVEWIKAEQWHDVTALHDFAWNSLKVG</sequence>
<protein>
    <recommendedName>
        <fullName evidence="3">Glycosyltransferase</fullName>
    </recommendedName>
</protein>
<gene>
    <name evidence="1" type="ORF">C1E24_01970</name>
</gene>
<dbReference type="EMBL" id="PPSW01000005">
    <property type="protein sequence ID" value="TLX48656.1"/>
    <property type="molecule type" value="Genomic_DNA"/>
</dbReference>
<comment type="caution">
    <text evidence="1">The sequence shown here is derived from an EMBL/GenBank/DDBJ whole genome shotgun (WGS) entry which is preliminary data.</text>
</comment>